<organism evidence="1 2">
    <name type="scientific">Emticicia oligotrophica (strain DSM 17448 / CIP 109782 / MTCC 6937 / GPTSA100-15)</name>
    <dbReference type="NCBI Taxonomy" id="929562"/>
    <lineage>
        <taxon>Bacteria</taxon>
        <taxon>Pseudomonadati</taxon>
        <taxon>Bacteroidota</taxon>
        <taxon>Cytophagia</taxon>
        <taxon>Cytophagales</taxon>
        <taxon>Leadbetterellaceae</taxon>
        <taxon>Emticicia</taxon>
    </lineage>
</organism>
<proteinExistence type="predicted"/>
<geneLocation type="plasmid" evidence="1 2">
    <name>pEMTOL02</name>
</geneLocation>
<keyword evidence="2" id="KW-1185">Reference proteome</keyword>
<sequence>MKTMFQQFADARLTREQMKEVKGGSTYCNAVCVNDDGVKWYMSGTCSGSVSQCTGSRVAGTGAAYDVTCVNIDCYIKAPQQ</sequence>
<gene>
    <name evidence="1" type="ORF">Emtol_0121</name>
</gene>
<dbReference type="Proteomes" id="UP000002875">
    <property type="component" value="Plasmid pEMTOL02"/>
</dbReference>
<evidence type="ECO:0008006" key="3">
    <source>
        <dbReference type="Google" id="ProtNLM"/>
    </source>
</evidence>
<accession>A0ABN4ASG0</accession>
<reference evidence="1 2" key="1">
    <citation type="submission" date="2011-07" db="EMBL/GenBank/DDBJ databases">
        <title>The complete genome of plasmid 2 of Emticicia oligotrophica DSM 17448.</title>
        <authorList>
            <consortium name="US DOE Joint Genome Institute (JGI-PGF)"/>
            <person name="Lucas S."/>
            <person name="Han J."/>
            <person name="Lapidus A."/>
            <person name="Bruce D."/>
            <person name="Goodwin L."/>
            <person name="Pitluck S."/>
            <person name="Peters L."/>
            <person name="Kyrpides N."/>
            <person name="Mavromatis K."/>
            <person name="Ivanova N."/>
            <person name="Ovchinnikova G."/>
            <person name="Teshima H."/>
            <person name="Detter J.C."/>
            <person name="Tapia R."/>
            <person name="Han C."/>
            <person name="Land M."/>
            <person name="Hauser L."/>
            <person name="Markowitz V."/>
            <person name="Cheng J.-F."/>
            <person name="Hugenholtz P."/>
            <person name="Woyke T."/>
            <person name="Wu D."/>
            <person name="Tindall B."/>
            <person name="Pomrenke H."/>
            <person name="Brambilla E."/>
            <person name="Klenk H.-P."/>
            <person name="Eisen J.A."/>
        </authorList>
    </citation>
    <scope>NUCLEOTIDE SEQUENCE [LARGE SCALE GENOMIC DNA]</scope>
    <source>
        <strain evidence="2">DSM 17448 / GPTSA100-15</strain>
        <plasmid evidence="1 2">pEMTOL02</plasmid>
    </source>
</reference>
<dbReference type="RefSeq" id="WP_015031164.1">
    <property type="nucleotide sequence ID" value="NC_018749.1"/>
</dbReference>
<evidence type="ECO:0000313" key="2">
    <source>
        <dbReference type="Proteomes" id="UP000002875"/>
    </source>
</evidence>
<name>A0ABN4ASG0_EMTOG</name>
<evidence type="ECO:0000313" key="1">
    <source>
        <dbReference type="EMBL" id="AFK05639.1"/>
    </source>
</evidence>
<keyword evidence="1" id="KW-0614">Plasmid</keyword>
<protein>
    <recommendedName>
        <fullName evidence="3">Natural product</fullName>
    </recommendedName>
</protein>
<dbReference type="EMBL" id="CP002963">
    <property type="protein sequence ID" value="AFK05639.1"/>
    <property type="molecule type" value="Genomic_DNA"/>
</dbReference>